<organism evidence="2 3">
    <name type="scientific">Dimargaris verticillata</name>
    <dbReference type="NCBI Taxonomy" id="2761393"/>
    <lineage>
        <taxon>Eukaryota</taxon>
        <taxon>Fungi</taxon>
        <taxon>Fungi incertae sedis</taxon>
        <taxon>Zoopagomycota</taxon>
        <taxon>Kickxellomycotina</taxon>
        <taxon>Dimargaritomycetes</taxon>
        <taxon>Dimargaritales</taxon>
        <taxon>Dimargaritaceae</taxon>
        <taxon>Dimargaris</taxon>
    </lineage>
</organism>
<feature type="signal peptide" evidence="1">
    <location>
        <begin position="1"/>
        <end position="22"/>
    </location>
</feature>
<evidence type="ECO:0000313" key="3">
    <source>
        <dbReference type="Proteomes" id="UP001151582"/>
    </source>
</evidence>
<sequence>MKEFSTITVFALVVATIRLAGGAPTTATPTQTDLTPSRYQPLHYSPVVQNRDYSNLNGSSPGLYESDTESVDGSVNMASAQPPAESMVLDPRNFGTPSYSHAFANKFQLYHDPRAFVQDLIEAYVAQGSPGTFPIDEYLYFFQQQFQRGTTQYQDPAVAYIAIGPLYAYLEGLKLNCIEGDNGAHAFLMKAQQIIGVPMIRSGIVAFKALEQELSKRSVRTGRVAALQESIAALGILPNDIPNDEAEKYASHMVKGNLDWDNASDLIIDLFNVAGTILKENADKTILNAP</sequence>
<reference evidence="2" key="1">
    <citation type="submission" date="2022-07" db="EMBL/GenBank/DDBJ databases">
        <title>Phylogenomic reconstructions and comparative analyses of Kickxellomycotina fungi.</title>
        <authorList>
            <person name="Reynolds N.K."/>
            <person name="Stajich J.E."/>
            <person name="Barry K."/>
            <person name="Grigoriev I.V."/>
            <person name="Crous P."/>
            <person name="Smith M.E."/>
        </authorList>
    </citation>
    <scope>NUCLEOTIDE SEQUENCE</scope>
    <source>
        <strain evidence="2">RSA 567</strain>
    </source>
</reference>
<feature type="chain" id="PRO_5040887403" evidence="1">
    <location>
        <begin position="23"/>
        <end position="290"/>
    </location>
</feature>
<dbReference type="EMBL" id="JANBQB010000290">
    <property type="protein sequence ID" value="KAJ1978222.1"/>
    <property type="molecule type" value="Genomic_DNA"/>
</dbReference>
<name>A0A9W8B6D3_9FUNG</name>
<evidence type="ECO:0000313" key="2">
    <source>
        <dbReference type="EMBL" id="KAJ1978222.1"/>
    </source>
</evidence>
<protein>
    <submittedName>
        <fullName evidence="2">Uncharacterized protein</fullName>
    </submittedName>
</protein>
<keyword evidence="1" id="KW-0732">Signal</keyword>
<accession>A0A9W8B6D3</accession>
<keyword evidence="3" id="KW-1185">Reference proteome</keyword>
<proteinExistence type="predicted"/>
<dbReference type="AlphaFoldDB" id="A0A9W8B6D3"/>
<evidence type="ECO:0000256" key="1">
    <source>
        <dbReference type="SAM" id="SignalP"/>
    </source>
</evidence>
<comment type="caution">
    <text evidence="2">The sequence shown here is derived from an EMBL/GenBank/DDBJ whole genome shotgun (WGS) entry which is preliminary data.</text>
</comment>
<gene>
    <name evidence="2" type="ORF">H4R34_003283</name>
</gene>
<dbReference type="Proteomes" id="UP001151582">
    <property type="component" value="Unassembled WGS sequence"/>
</dbReference>